<organism evidence="2 3">
    <name type="scientific">Candidatus Methylobacter favarea</name>
    <dbReference type="NCBI Taxonomy" id="2707345"/>
    <lineage>
        <taxon>Bacteria</taxon>
        <taxon>Pseudomonadati</taxon>
        <taxon>Pseudomonadota</taxon>
        <taxon>Gammaproteobacteria</taxon>
        <taxon>Methylococcales</taxon>
        <taxon>Methylococcaceae</taxon>
        <taxon>Methylobacter</taxon>
    </lineage>
</organism>
<name>A0A8S0XFX6_9GAMM</name>
<feature type="transmembrane region" description="Helical" evidence="1">
    <location>
        <begin position="59"/>
        <end position="77"/>
    </location>
</feature>
<protein>
    <submittedName>
        <fullName evidence="2">Uncharacterized protein</fullName>
    </submittedName>
</protein>
<gene>
    <name evidence="2" type="ORF">METHB2_270007</name>
</gene>
<proteinExistence type="predicted"/>
<reference evidence="2 3" key="1">
    <citation type="submission" date="2020-02" db="EMBL/GenBank/DDBJ databases">
        <authorList>
            <person name="Hogendoorn C."/>
        </authorList>
    </citation>
    <scope>NUCLEOTIDE SEQUENCE [LARGE SCALE GENOMIC DNA]</scope>
    <source>
        <strain evidence="2">METHB21</strain>
    </source>
</reference>
<evidence type="ECO:0000256" key="1">
    <source>
        <dbReference type="SAM" id="Phobius"/>
    </source>
</evidence>
<keyword evidence="1" id="KW-0812">Transmembrane</keyword>
<keyword evidence="1" id="KW-1133">Transmembrane helix</keyword>
<dbReference type="EMBL" id="CADCXN010000055">
    <property type="protein sequence ID" value="CAA9890677.1"/>
    <property type="molecule type" value="Genomic_DNA"/>
</dbReference>
<dbReference type="RefSeq" id="WP_246246943.1">
    <property type="nucleotide sequence ID" value="NZ_CADCXN010000055.1"/>
</dbReference>
<dbReference type="AlphaFoldDB" id="A0A8S0XFX6"/>
<evidence type="ECO:0000313" key="3">
    <source>
        <dbReference type="Proteomes" id="UP000494216"/>
    </source>
</evidence>
<keyword evidence="3" id="KW-1185">Reference proteome</keyword>
<sequence>MKPSWLAHWLFHDGQIQLKHWHIWLIVGWLFLIGLGTLVFSYVGWFSLSRPQPVTTREITLFLTIFGFPYFVWLGLLRPWVRLFEDRVVLAHEIFINIKEKPAQYELLRDGDLRQIRLVRYTAPCPICGATIYLKNGAPDYPRRLVGRCYESPREHVFSFDRVTRRGRLLIGQLA</sequence>
<dbReference type="Proteomes" id="UP000494216">
    <property type="component" value="Unassembled WGS sequence"/>
</dbReference>
<evidence type="ECO:0000313" key="2">
    <source>
        <dbReference type="EMBL" id="CAA9890677.1"/>
    </source>
</evidence>
<feature type="transmembrane region" description="Helical" evidence="1">
    <location>
        <begin position="21"/>
        <end position="47"/>
    </location>
</feature>
<keyword evidence="1" id="KW-0472">Membrane</keyword>
<accession>A0A8S0XFX6</accession>
<comment type="caution">
    <text evidence="2">The sequence shown here is derived from an EMBL/GenBank/DDBJ whole genome shotgun (WGS) entry which is preliminary data.</text>
</comment>